<evidence type="ECO:0000259" key="13">
    <source>
        <dbReference type="Pfam" id="PF06957"/>
    </source>
</evidence>
<evidence type="ECO:0000256" key="9">
    <source>
        <dbReference type="ARBA" id="ARBA00023136"/>
    </source>
</evidence>
<reference evidence="15" key="1">
    <citation type="journal article" date="2021" name="Open Biol.">
        <title>Shared evolutionary footprints suggest mitochondrial oxidative damage underlies multiple complex I losses in fungi.</title>
        <authorList>
            <person name="Schikora-Tamarit M.A."/>
            <person name="Marcet-Houben M."/>
            <person name="Nosek J."/>
            <person name="Gabaldon T."/>
        </authorList>
    </citation>
    <scope>NUCLEOTIDE SEQUENCE</scope>
    <source>
        <strain evidence="15">CBS2887</strain>
    </source>
</reference>
<accession>A0A9P8Q5V6</accession>
<dbReference type="FunFam" id="2.130.10.10:FF:000022">
    <property type="entry name" value="Coatomer subunit alpha"/>
    <property type="match status" value="1"/>
</dbReference>
<dbReference type="PROSITE" id="PS50294">
    <property type="entry name" value="WD_REPEATS_REGION"/>
    <property type="match status" value="5"/>
</dbReference>
<dbReference type="PROSITE" id="PS50082">
    <property type="entry name" value="WD_REPEATS_2"/>
    <property type="match status" value="5"/>
</dbReference>
<sequence>MKMLTKVCFSPSSSQLIVESTLRSDLLTVAHSSQFESKSSRAKGVAFHPTRPWVLVSLHSSVIQLWDYRMGTLIDRFEDHEGSVRSVAFHPTQPLFVSGGDDYTVRVWSLDTRKLLFTLNGHLDYVRTVSFHHDLPWIISASDDQTIRIWNWQNRQEIACLTGHNHYVMSAQFHPSEDLVVSASLDQTVRVWDISGLRAKHSAPQQQQLNSYQDQYNRQQVPQQDIFGNTDAIVKYILEGHDRGVNWASFHPTLPLIVSGGDDRQVKLWRMSETKAWEVDTCRGHTNNVLSVLFHPTQDLIISVGEDKTIRIWDLNKRTPVKQFKRENDRFWLVASHPHINLFAACHDSGVMVFKLDRERPAHAVSGNELYYVNGKKQVQIFNYQRGVSSLPTLSLKDIGNPWNNFRSMSYNPSSRSIIITTGTQYALIDLPKEATGAIAPQSIRKGDADFATFIARNRFVTYSKDTKTLEVRDLDNVSTKSIKLDGNIKDVVYGGPGCVLLLKNNAVVHYDAQQRKVLSEIQVNNVKYVSWSLDGQYLALLSKHTITIVNKKLELVTSLHETIRIKSAAWEETGVLFYSTLNHVKYTLLNGDNGIIKTLDETKYITKVHGKDVFVLSRTGEVETLKIDTTEYRFKKALVNKNFYEVLRLIKSSKLVGQNIIAYLQKAGYPEIALQFVQDPQTKFELALECGNLDVALEEAKVLNSASIWEKLGKEALKQGNLSIVELVHQTQHSFDKLSFLYLISGDLAKLSKMEAIAEHRGDIGSLIQNTIYNNSTEKRATVLAQAGSLPLAYATAKSNGHDELAAVILQEAGLTEEDIELPEEFAPTQTAKPVTQGIVANWPLKPATLSYFEKAILGQLEDLDINEPSHAEDHDQEEAETAAEQADEDVYFEDEEGLAGEDAGWDLEDEELDFDEGLEEEQLELEESATTVSKGEPSHWVRNGNTAAVYAAAGAFDTAAQLLNRQIGAVNFEPLQNRFMQLYEGAKVTLPTAQFLPSATAYIRADVEEDNLNKVLPYIPGVDQISEKISEGYSYFKANKLTEAIGSFRTVIQVAALLAVESEEEEHKVREALTIAREYILGLSIELKRREVGDSDIKRALELAAYFTRTGLRGAHKANALFVATTQSLKHKNYLSASYFASEFLKLQPTGTRADTIQKYKTKADSINRDTIEINFDQDAIFDICAATYTPIYKGSQFVTEALTGAKYQISEKGKLDAISQITLIGAPASGLKIRN</sequence>
<evidence type="ECO:0000259" key="14">
    <source>
        <dbReference type="Pfam" id="PF23953"/>
    </source>
</evidence>
<dbReference type="GO" id="GO:0030126">
    <property type="term" value="C:COPI vesicle coat"/>
    <property type="evidence" value="ECO:0007669"/>
    <property type="project" value="UniProtKB-UniRule"/>
</dbReference>
<feature type="domain" description="COPA/B TPR" evidence="14">
    <location>
        <begin position="659"/>
        <end position="809"/>
    </location>
</feature>
<keyword evidence="6 10" id="KW-0931">ER-Golgi transport</keyword>
<evidence type="ECO:0000256" key="6">
    <source>
        <dbReference type="ARBA" id="ARBA00022892"/>
    </source>
</evidence>
<feature type="domain" description="Coatomer alpha subunit C-terminal" evidence="13">
    <location>
        <begin position="876"/>
        <end position="1236"/>
    </location>
</feature>
<dbReference type="GO" id="GO:0005198">
    <property type="term" value="F:structural molecule activity"/>
    <property type="evidence" value="ECO:0007669"/>
    <property type="project" value="InterPro"/>
</dbReference>
<dbReference type="InterPro" id="IPR016391">
    <property type="entry name" value="Coatomer_asu"/>
</dbReference>
<dbReference type="PRINTS" id="PR00320">
    <property type="entry name" value="GPROTEINBRPT"/>
</dbReference>
<evidence type="ECO:0000256" key="1">
    <source>
        <dbReference type="ARBA" id="ARBA00004255"/>
    </source>
</evidence>
<feature type="repeat" description="WD" evidence="11">
    <location>
        <begin position="238"/>
        <end position="279"/>
    </location>
</feature>
<dbReference type="CDD" id="cd00200">
    <property type="entry name" value="WD40"/>
    <property type="match status" value="1"/>
</dbReference>
<dbReference type="Pfam" id="PF23953">
    <property type="entry name" value="TPR_COPA_B"/>
    <property type="match status" value="1"/>
</dbReference>
<dbReference type="Gene3D" id="2.130.10.10">
    <property type="entry name" value="YVTN repeat-like/Quinoprotein amine dehydrogenase"/>
    <property type="match status" value="1"/>
</dbReference>
<evidence type="ECO:0000256" key="5">
    <source>
        <dbReference type="ARBA" id="ARBA00022737"/>
    </source>
</evidence>
<dbReference type="SUPFAM" id="SSF50978">
    <property type="entry name" value="WD40 repeat-like"/>
    <property type="match status" value="2"/>
</dbReference>
<keyword evidence="8 10" id="KW-0333">Golgi apparatus</keyword>
<evidence type="ECO:0000256" key="11">
    <source>
        <dbReference type="PROSITE-ProRule" id="PRU00221"/>
    </source>
</evidence>
<comment type="caution">
    <text evidence="15">The sequence shown here is derived from an EMBL/GenBank/DDBJ whole genome shotgun (WGS) entry which is preliminary data.</text>
</comment>
<dbReference type="InterPro" id="IPR036322">
    <property type="entry name" value="WD40_repeat_dom_sf"/>
</dbReference>
<dbReference type="PIRSF" id="PIRSF003354">
    <property type="entry name" value="Coatomer_alpha_subunit"/>
    <property type="match status" value="1"/>
</dbReference>
<dbReference type="AlphaFoldDB" id="A0A9P8Q5V6"/>
<keyword evidence="16" id="KW-1185">Reference proteome</keyword>
<dbReference type="Gene3D" id="1.25.40.470">
    <property type="match status" value="1"/>
</dbReference>
<feature type="domain" description="COPA/B second beta-propeller" evidence="12">
    <location>
        <begin position="377"/>
        <end position="617"/>
    </location>
</feature>
<dbReference type="GO" id="GO:0000139">
    <property type="term" value="C:Golgi membrane"/>
    <property type="evidence" value="ECO:0007669"/>
    <property type="project" value="UniProtKB-SubCell"/>
</dbReference>
<keyword evidence="9 10" id="KW-0472">Membrane</keyword>
<dbReference type="PANTHER" id="PTHR19876">
    <property type="entry name" value="COATOMER"/>
    <property type="match status" value="1"/>
</dbReference>
<feature type="repeat" description="WD" evidence="11">
    <location>
        <begin position="282"/>
        <end position="323"/>
    </location>
</feature>
<feature type="repeat" description="WD" evidence="11">
    <location>
        <begin position="161"/>
        <end position="202"/>
    </location>
</feature>
<dbReference type="InterPro" id="IPR015943">
    <property type="entry name" value="WD40/YVTN_repeat-like_dom_sf"/>
</dbReference>
<organism evidence="15 16">
    <name type="scientific">Wickerhamomyces pijperi</name>
    <name type="common">Yeast</name>
    <name type="synonym">Pichia pijperi</name>
    <dbReference type="NCBI Taxonomy" id="599730"/>
    <lineage>
        <taxon>Eukaryota</taxon>
        <taxon>Fungi</taxon>
        <taxon>Dikarya</taxon>
        <taxon>Ascomycota</taxon>
        <taxon>Saccharomycotina</taxon>
        <taxon>Saccharomycetes</taxon>
        <taxon>Phaffomycetales</taxon>
        <taxon>Wickerhamomycetaceae</taxon>
        <taxon>Wickerhamomyces</taxon>
    </lineage>
</organism>
<evidence type="ECO:0000256" key="7">
    <source>
        <dbReference type="ARBA" id="ARBA00022927"/>
    </source>
</evidence>
<dbReference type="InterPro" id="IPR010714">
    <property type="entry name" value="Coatomer_asu_C"/>
</dbReference>
<protein>
    <recommendedName>
        <fullName evidence="10">Coatomer subunit alpha</fullName>
    </recommendedName>
</protein>
<dbReference type="PANTHER" id="PTHR19876:SF1">
    <property type="entry name" value="COATOMER SUBUNIT ALPHA"/>
    <property type="match status" value="1"/>
</dbReference>
<dbReference type="InterPro" id="IPR006692">
    <property type="entry name" value="Beta-prop_COPA/B_2nd"/>
</dbReference>
<dbReference type="InterPro" id="IPR050844">
    <property type="entry name" value="Coatomer_complex_subunit"/>
</dbReference>
<proteinExistence type="predicted"/>
<comment type="function">
    <text evidence="10">The coatomer is a cytosolic protein complex that binds to dilysine motifs and reversibly associates with Golgi non-clathrin-coated vesicles, which further mediate biosynthetic protein transport from the ER, via the Golgi up to the trans Golgi network.</text>
</comment>
<dbReference type="GO" id="GO:0006886">
    <property type="term" value="P:intracellular protein transport"/>
    <property type="evidence" value="ECO:0007669"/>
    <property type="project" value="UniProtKB-UniRule"/>
</dbReference>
<dbReference type="GO" id="GO:0006888">
    <property type="term" value="P:endoplasmic reticulum to Golgi vesicle-mediated transport"/>
    <property type="evidence" value="ECO:0007669"/>
    <property type="project" value="InterPro"/>
</dbReference>
<keyword evidence="4 11" id="KW-0853">WD repeat</keyword>
<keyword evidence="5" id="KW-0677">Repeat</keyword>
<dbReference type="InterPro" id="IPR001680">
    <property type="entry name" value="WD40_rpt"/>
</dbReference>
<evidence type="ECO:0000256" key="8">
    <source>
        <dbReference type="ARBA" id="ARBA00023034"/>
    </source>
</evidence>
<feature type="repeat" description="WD" evidence="11">
    <location>
        <begin position="77"/>
        <end position="118"/>
    </location>
</feature>
<evidence type="ECO:0000313" key="16">
    <source>
        <dbReference type="Proteomes" id="UP000774326"/>
    </source>
</evidence>
<dbReference type="InterPro" id="IPR019775">
    <property type="entry name" value="WD40_repeat_CS"/>
</dbReference>
<dbReference type="Pfam" id="PF04053">
    <property type="entry name" value="B-prop_COPA_B_2nd"/>
    <property type="match status" value="1"/>
</dbReference>
<dbReference type="Pfam" id="PF06957">
    <property type="entry name" value="COPI_C"/>
    <property type="match status" value="1"/>
</dbReference>
<dbReference type="InterPro" id="IPR056176">
    <property type="entry name" value="TPR_COPA_B"/>
</dbReference>
<name>A0A9P8Q5V6_WICPI</name>
<dbReference type="InterPro" id="IPR047312">
    <property type="entry name" value="Coatomer_alpha_WD-assoc_reg"/>
</dbReference>
<dbReference type="FunFam" id="1.25.40.470:FF:000002">
    <property type="entry name" value="Coatomer subunit alpha"/>
    <property type="match status" value="1"/>
</dbReference>
<dbReference type="PROSITE" id="PS00678">
    <property type="entry name" value="WD_REPEATS_1"/>
    <property type="match status" value="2"/>
</dbReference>
<evidence type="ECO:0000256" key="3">
    <source>
        <dbReference type="ARBA" id="ARBA00022490"/>
    </source>
</evidence>
<feature type="repeat" description="WD" evidence="11">
    <location>
        <begin position="119"/>
        <end position="160"/>
    </location>
</feature>
<dbReference type="CDD" id="cd22948">
    <property type="entry name" value="Coatomer_WDAD_alpha"/>
    <property type="match status" value="1"/>
</dbReference>
<dbReference type="EMBL" id="JAEUBG010003009">
    <property type="protein sequence ID" value="KAH3683652.1"/>
    <property type="molecule type" value="Genomic_DNA"/>
</dbReference>
<reference evidence="15" key="2">
    <citation type="submission" date="2021-01" db="EMBL/GenBank/DDBJ databases">
        <authorList>
            <person name="Schikora-Tamarit M.A."/>
        </authorList>
    </citation>
    <scope>NUCLEOTIDE SEQUENCE</scope>
    <source>
        <strain evidence="15">CBS2887</strain>
    </source>
</reference>
<evidence type="ECO:0000259" key="12">
    <source>
        <dbReference type="Pfam" id="PF04053"/>
    </source>
</evidence>
<dbReference type="OrthoDB" id="10261470at2759"/>
<dbReference type="Proteomes" id="UP000774326">
    <property type="component" value="Unassembled WGS sequence"/>
</dbReference>
<dbReference type="SMART" id="SM00320">
    <property type="entry name" value="WD40"/>
    <property type="match status" value="8"/>
</dbReference>
<gene>
    <name evidence="15" type="ORF">WICPIJ_005336</name>
</gene>
<evidence type="ECO:0000256" key="10">
    <source>
        <dbReference type="PIRNR" id="PIRNR003354"/>
    </source>
</evidence>
<keyword evidence="2 10" id="KW-0813">Transport</keyword>
<dbReference type="GO" id="GO:0006890">
    <property type="term" value="P:retrograde vesicle-mediated transport, Golgi to endoplasmic reticulum"/>
    <property type="evidence" value="ECO:0007669"/>
    <property type="project" value="TreeGrafter"/>
</dbReference>
<comment type="subunit">
    <text evidence="10">Oligomeric complex that consists of at least the alpha, beta, beta', gamma, delta, epsilon and zeta subunits.</text>
</comment>
<dbReference type="InterPro" id="IPR020472">
    <property type="entry name" value="WD40_PAC1"/>
</dbReference>
<evidence type="ECO:0000256" key="2">
    <source>
        <dbReference type="ARBA" id="ARBA00022448"/>
    </source>
</evidence>
<evidence type="ECO:0000256" key="4">
    <source>
        <dbReference type="ARBA" id="ARBA00022574"/>
    </source>
</evidence>
<keyword evidence="3 10" id="KW-0963">Cytoplasm</keyword>
<comment type="subcellular location">
    <subcellularLocation>
        <location evidence="10">Cytoplasm</location>
    </subcellularLocation>
    <subcellularLocation>
        <location evidence="1 10">Golgi apparatus membrane</location>
        <topology evidence="1 10">Peripheral membrane protein</topology>
        <orientation evidence="1">Cytoplasmic side</orientation>
    </subcellularLocation>
</comment>
<keyword evidence="7 10" id="KW-0653">Protein transport</keyword>
<evidence type="ECO:0000313" key="15">
    <source>
        <dbReference type="EMBL" id="KAH3683652.1"/>
    </source>
</evidence>
<dbReference type="GO" id="GO:0006891">
    <property type="term" value="P:intra-Golgi vesicle-mediated transport"/>
    <property type="evidence" value="ECO:0007669"/>
    <property type="project" value="TreeGrafter"/>
</dbReference>
<dbReference type="Pfam" id="PF00400">
    <property type="entry name" value="WD40"/>
    <property type="match status" value="5"/>
</dbReference>